<evidence type="ECO:0000256" key="1">
    <source>
        <dbReference type="SAM" id="MobiDB-lite"/>
    </source>
</evidence>
<dbReference type="Proteomes" id="UP000256964">
    <property type="component" value="Unassembled WGS sequence"/>
</dbReference>
<feature type="region of interest" description="Disordered" evidence="1">
    <location>
        <begin position="225"/>
        <end position="356"/>
    </location>
</feature>
<evidence type="ECO:0000313" key="2">
    <source>
        <dbReference type="EMBL" id="RDX40817.1"/>
    </source>
</evidence>
<organism evidence="2 3">
    <name type="scientific">Lentinus brumalis</name>
    <dbReference type="NCBI Taxonomy" id="2498619"/>
    <lineage>
        <taxon>Eukaryota</taxon>
        <taxon>Fungi</taxon>
        <taxon>Dikarya</taxon>
        <taxon>Basidiomycota</taxon>
        <taxon>Agaricomycotina</taxon>
        <taxon>Agaricomycetes</taxon>
        <taxon>Polyporales</taxon>
        <taxon>Polyporaceae</taxon>
        <taxon>Lentinus</taxon>
    </lineage>
</organism>
<feature type="region of interest" description="Disordered" evidence="1">
    <location>
        <begin position="1"/>
        <end position="109"/>
    </location>
</feature>
<feature type="compositionally biased region" description="Low complexity" evidence="1">
    <location>
        <begin position="551"/>
        <end position="571"/>
    </location>
</feature>
<reference evidence="2 3" key="1">
    <citation type="journal article" date="2018" name="Biotechnol. Biofuels">
        <title>Integrative visual omics of the white-rot fungus Polyporus brumalis exposes the biotechnological potential of its oxidative enzymes for delignifying raw plant biomass.</title>
        <authorList>
            <person name="Miyauchi S."/>
            <person name="Rancon A."/>
            <person name="Drula E."/>
            <person name="Hage H."/>
            <person name="Chaduli D."/>
            <person name="Favel A."/>
            <person name="Grisel S."/>
            <person name="Henrissat B."/>
            <person name="Herpoel-Gimbert I."/>
            <person name="Ruiz-Duenas F.J."/>
            <person name="Chevret D."/>
            <person name="Hainaut M."/>
            <person name="Lin J."/>
            <person name="Wang M."/>
            <person name="Pangilinan J."/>
            <person name="Lipzen A."/>
            <person name="Lesage-Meessen L."/>
            <person name="Navarro D."/>
            <person name="Riley R."/>
            <person name="Grigoriev I.V."/>
            <person name="Zhou S."/>
            <person name="Raouche S."/>
            <person name="Rosso M.N."/>
        </authorList>
    </citation>
    <scope>NUCLEOTIDE SEQUENCE [LARGE SCALE GENOMIC DNA]</scope>
    <source>
        <strain evidence="2 3">BRFM 1820</strain>
    </source>
</reference>
<name>A0A371CKN9_9APHY</name>
<gene>
    <name evidence="2" type="ORF">OH76DRAFT_1489991</name>
</gene>
<dbReference type="STRING" id="139420.A0A371CKN9"/>
<protein>
    <submittedName>
        <fullName evidence="2">Uncharacterized protein</fullName>
    </submittedName>
</protein>
<feature type="compositionally biased region" description="Low complexity" evidence="1">
    <location>
        <begin position="27"/>
        <end position="49"/>
    </location>
</feature>
<feature type="compositionally biased region" description="Low complexity" evidence="1">
    <location>
        <begin position="824"/>
        <end position="866"/>
    </location>
</feature>
<feature type="compositionally biased region" description="Pro residues" evidence="1">
    <location>
        <begin position="671"/>
        <end position="680"/>
    </location>
</feature>
<feature type="compositionally biased region" description="Low complexity" evidence="1">
    <location>
        <begin position="613"/>
        <end position="632"/>
    </location>
</feature>
<feature type="compositionally biased region" description="Acidic residues" evidence="1">
    <location>
        <begin position="696"/>
        <end position="721"/>
    </location>
</feature>
<feature type="region of interest" description="Disordered" evidence="1">
    <location>
        <begin position="798"/>
        <end position="877"/>
    </location>
</feature>
<feature type="compositionally biased region" description="Low complexity" evidence="1">
    <location>
        <begin position="749"/>
        <end position="764"/>
    </location>
</feature>
<dbReference type="EMBL" id="KZ857536">
    <property type="protein sequence ID" value="RDX40817.1"/>
    <property type="molecule type" value="Genomic_DNA"/>
</dbReference>
<feature type="compositionally biased region" description="Low complexity" evidence="1">
    <location>
        <begin position="342"/>
        <end position="356"/>
    </location>
</feature>
<proteinExistence type="predicted"/>
<feature type="compositionally biased region" description="Gly residues" evidence="1">
    <location>
        <begin position="724"/>
        <end position="733"/>
    </location>
</feature>
<sequence>MNRRKKGGNNSSLKPSAPPKPAPPTSTTPATASAMPPRASPPLKSAAPPQSAPPPPRAAPQPARTAAAPTPAPRVTAAPAKHPMPTPAAMRTTAQPAMAGPSQRARTGVLTRSDRVRVTWMEFDEAWVKPHQEQVQMQLETLLRAAEQSSRVKGKALEQNQDRIISRVRREFALAARAEWETRLEKAHLRAEDWTDMTEEEMFAVEQVLSCEEEEDPGVYALAQAQQRQPAAPTLSGKTAVDLSPPLPSHSINGRNAQVPPPHASHKTPTPATQPQPSSWFGWASKPLQTTVDEVPEEPQKPASSWGTKKDAPIIEEIRAPTKATPAPQPPPPAAWQSKSRPAQPAAKAKDPVAPAHAPSHGFVTYAVPISLLMTPFDGAVASDAEFLGLVDNAYVNSLRTFHKQAAEADAVLARELRKSIPADEREFCIRSHMVAMEQLARSILENRDSAIADLLRSRGFGGGKGSGDTTPTAKVPAVPVQPPGAFPDDDDDGIHVSAVFEQDLEPELEPERELDPDVDEEIIIPLKGKAAKRKGKKGADVKATTNGRSTPTPAAAAARPAQPTAKAALAPEKKAAATGRPASPAPITINTKFGLTPAANGRNPAAPMSPWEAAQAAKAGKSASGKAAEAKPPSPPNGMWAPPMGRSTSKSPYAPTRPSRLAQVHEPESPEPPSPPPTREPTGQDYVAWFAGSSSEDERDADGGLSEDEDQDDDADDADSGEAGAGWAGGILGALSGNSKWAMFGEGAQPPQRQAARSATPARGRAAASTPVPIPIPEQSNAAWYAAVAERYAAGSGRYASDERAGAGAEWKRWGAPGGGAEPSSYGAGPASYGAGPASFGTGPSGFGAAASGAGAGSAARGRPPWQSEEDDDLGNMLELTSSALSRGDGDVLQAMNTFLAAQKARETLATPVGVQVGTPSGRRR</sequence>
<dbReference type="OrthoDB" id="3038408at2759"/>
<dbReference type="AlphaFoldDB" id="A0A371CKN9"/>
<feature type="compositionally biased region" description="Low complexity" evidence="1">
    <location>
        <begin position="60"/>
        <end position="80"/>
    </location>
</feature>
<keyword evidence="3" id="KW-1185">Reference proteome</keyword>
<feature type="compositionally biased region" description="Basic and acidic residues" evidence="1">
    <location>
        <begin position="308"/>
        <end position="320"/>
    </location>
</feature>
<feature type="compositionally biased region" description="Pro residues" evidence="1">
    <location>
        <begin position="50"/>
        <end position="59"/>
    </location>
</feature>
<feature type="compositionally biased region" description="Low complexity" evidence="1">
    <location>
        <begin position="268"/>
        <end position="277"/>
    </location>
</feature>
<accession>A0A371CKN9</accession>
<feature type="compositionally biased region" description="Pro residues" evidence="1">
    <location>
        <begin position="16"/>
        <end position="26"/>
    </location>
</feature>
<feature type="compositionally biased region" description="Basic and acidic residues" evidence="1">
    <location>
        <begin position="801"/>
        <end position="814"/>
    </location>
</feature>
<evidence type="ECO:0000313" key="3">
    <source>
        <dbReference type="Proteomes" id="UP000256964"/>
    </source>
</evidence>
<feature type="region of interest" description="Disordered" evidence="1">
    <location>
        <begin position="501"/>
        <end position="777"/>
    </location>
</feature>